<comment type="caution">
    <text evidence="1">The sequence shown here is derived from an EMBL/GenBank/DDBJ whole genome shotgun (WGS) entry which is preliminary data.</text>
</comment>
<evidence type="ECO:0000313" key="2">
    <source>
        <dbReference type="Proteomes" id="UP000178082"/>
    </source>
</evidence>
<proteinExistence type="predicted"/>
<organism evidence="1 2">
    <name type="scientific">Candidatus Schekmanbacteria bacterium RIFCSPLOWO2_12_FULL_38_15</name>
    <dbReference type="NCBI Taxonomy" id="1817883"/>
    <lineage>
        <taxon>Bacteria</taxon>
        <taxon>Candidatus Schekmaniibacteriota</taxon>
    </lineage>
</organism>
<sequence length="409" mass="48082">MFQKGIDIYRKIRKHGVLTTCKIITDKLYSFWLRLGLWPIKVRFYYNLMKLIFAPNFQKKRILGVWDFKALPWSVGDPLLFIERLSILKIKYNAEEVDICVIYDSDNPIGNRKKAEDNNITSDNAQDYMLEFLPLFSTCPYLGSIFQFNSRKEFYHFLKSNVERYDMFPPLAHHLGETYNYADYGFPNFNEVQDFYNSHGYIPYLRIGDRDGFWAHWFYLNYLPENTVPVTLSLKQTSHASERNTNPVVWLSFIDQCKIDFPEVVFVFVGLREETFDGLRKRSNVIIAKDFGTSIIEDLALIRTSLMYMGTSSGVNTIAQFSDLPYLIFKFPEWCLHRLELKSGENFSFATDRQKMFSTQILVTPELLLNEFKALYSKLDRNKWCSTVLEKARNKYGHPSARVKMNSKN</sequence>
<dbReference type="Proteomes" id="UP000178082">
    <property type="component" value="Unassembled WGS sequence"/>
</dbReference>
<gene>
    <name evidence="1" type="ORF">A3G31_00830</name>
</gene>
<accession>A0A1F7SJH4</accession>
<evidence type="ECO:0008006" key="3">
    <source>
        <dbReference type="Google" id="ProtNLM"/>
    </source>
</evidence>
<name>A0A1F7SJH4_9BACT</name>
<evidence type="ECO:0000313" key="1">
    <source>
        <dbReference type="EMBL" id="OGL53930.1"/>
    </source>
</evidence>
<dbReference type="EMBL" id="MGDI01000019">
    <property type="protein sequence ID" value="OGL53930.1"/>
    <property type="molecule type" value="Genomic_DNA"/>
</dbReference>
<protein>
    <recommendedName>
        <fullName evidence="3">Glycosyltransferase</fullName>
    </recommendedName>
</protein>
<reference evidence="1 2" key="1">
    <citation type="journal article" date="2016" name="Nat. Commun.">
        <title>Thousands of microbial genomes shed light on interconnected biogeochemical processes in an aquifer system.</title>
        <authorList>
            <person name="Anantharaman K."/>
            <person name="Brown C.T."/>
            <person name="Hug L.A."/>
            <person name="Sharon I."/>
            <person name="Castelle C.J."/>
            <person name="Probst A.J."/>
            <person name="Thomas B.C."/>
            <person name="Singh A."/>
            <person name="Wilkins M.J."/>
            <person name="Karaoz U."/>
            <person name="Brodie E.L."/>
            <person name="Williams K.H."/>
            <person name="Hubbard S.S."/>
            <person name="Banfield J.F."/>
        </authorList>
    </citation>
    <scope>NUCLEOTIDE SEQUENCE [LARGE SCALE GENOMIC DNA]</scope>
</reference>
<dbReference type="AlphaFoldDB" id="A0A1F7SJH4"/>
<dbReference type="STRING" id="1817883.A3G31_00830"/>